<dbReference type="PROSITE" id="PS50929">
    <property type="entry name" value="ABC_TM1F"/>
    <property type="match status" value="1"/>
</dbReference>
<accession>A0A9D0ZEG7</accession>
<evidence type="ECO:0000313" key="10">
    <source>
        <dbReference type="EMBL" id="HIQ78632.1"/>
    </source>
</evidence>
<evidence type="ECO:0000259" key="9">
    <source>
        <dbReference type="PROSITE" id="PS50929"/>
    </source>
</evidence>
<keyword evidence="4 10" id="KW-0067">ATP-binding</keyword>
<feature type="domain" description="ABC transporter" evidence="8">
    <location>
        <begin position="328"/>
        <end position="563"/>
    </location>
</feature>
<dbReference type="SUPFAM" id="SSF52540">
    <property type="entry name" value="P-loop containing nucleoside triphosphate hydrolases"/>
    <property type="match status" value="1"/>
</dbReference>
<dbReference type="GO" id="GO:0015421">
    <property type="term" value="F:ABC-type oligopeptide transporter activity"/>
    <property type="evidence" value="ECO:0007669"/>
    <property type="project" value="TreeGrafter"/>
</dbReference>
<keyword evidence="6 7" id="KW-0472">Membrane</keyword>
<feature type="transmembrane region" description="Helical" evidence="7">
    <location>
        <begin position="48"/>
        <end position="69"/>
    </location>
</feature>
<dbReference type="GO" id="GO:0016887">
    <property type="term" value="F:ATP hydrolysis activity"/>
    <property type="evidence" value="ECO:0007669"/>
    <property type="project" value="InterPro"/>
</dbReference>
<evidence type="ECO:0000256" key="6">
    <source>
        <dbReference type="ARBA" id="ARBA00023136"/>
    </source>
</evidence>
<dbReference type="InterPro" id="IPR011527">
    <property type="entry name" value="ABC1_TM_dom"/>
</dbReference>
<dbReference type="InterPro" id="IPR039421">
    <property type="entry name" value="Type_1_exporter"/>
</dbReference>
<reference evidence="10" key="1">
    <citation type="submission" date="2020-10" db="EMBL/GenBank/DDBJ databases">
        <authorList>
            <person name="Gilroy R."/>
        </authorList>
    </citation>
    <scope>NUCLEOTIDE SEQUENCE</scope>
    <source>
        <strain evidence="10">ChiBcolR7-354</strain>
    </source>
</reference>
<dbReference type="Pfam" id="PF00005">
    <property type="entry name" value="ABC_tran"/>
    <property type="match status" value="1"/>
</dbReference>
<feature type="transmembrane region" description="Helical" evidence="7">
    <location>
        <begin position="7"/>
        <end position="28"/>
    </location>
</feature>
<feature type="transmembrane region" description="Helical" evidence="7">
    <location>
        <begin position="153"/>
        <end position="172"/>
    </location>
</feature>
<evidence type="ECO:0000256" key="3">
    <source>
        <dbReference type="ARBA" id="ARBA00022741"/>
    </source>
</evidence>
<comment type="subcellular location">
    <subcellularLocation>
        <location evidence="1">Cell membrane</location>
        <topology evidence="1">Multi-pass membrane protein</topology>
    </subcellularLocation>
</comment>
<dbReference type="Proteomes" id="UP000824262">
    <property type="component" value="Unassembled WGS sequence"/>
</dbReference>
<proteinExistence type="predicted"/>
<feature type="domain" description="ABC transmembrane type-1" evidence="9">
    <location>
        <begin position="12"/>
        <end position="294"/>
    </location>
</feature>
<evidence type="ECO:0000259" key="8">
    <source>
        <dbReference type="PROSITE" id="PS50893"/>
    </source>
</evidence>
<dbReference type="InterPro" id="IPR027417">
    <property type="entry name" value="P-loop_NTPase"/>
</dbReference>
<dbReference type="Gene3D" id="1.20.1560.10">
    <property type="entry name" value="ABC transporter type 1, transmembrane domain"/>
    <property type="match status" value="1"/>
</dbReference>
<protein>
    <submittedName>
        <fullName evidence="10">ABC transporter ATP-binding protein</fullName>
    </submittedName>
</protein>
<dbReference type="PANTHER" id="PTHR43394:SF1">
    <property type="entry name" value="ATP-BINDING CASSETTE SUB-FAMILY B MEMBER 10, MITOCHONDRIAL"/>
    <property type="match status" value="1"/>
</dbReference>
<evidence type="ECO:0000256" key="1">
    <source>
        <dbReference type="ARBA" id="ARBA00004651"/>
    </source>
</evidence>
<dbReference type="InterPro" id="IPR003439">
    <property type="entry name" value="ABC_transporter-like_ATP-bd"/>
</dbReference>
<evidence type="ECO:0000313" key="11">
    <source>
        <dbReference type="Proteomes" id="UP000824262"/>
    </source>
</evidence>
<dbReference type="PROSITE" id="PS00211">
    <property type="entry name" value="ABC_TRANSPORTER_1"/>
    <property type="match status" value="1"/>
</dbReference>
<evidence type="ECO:0000256" key="7">
    <source>
        <dbReference type="SAM" id="Phobius"/>
    </source>
</evidence>
<dbReference type="AlphaFoldDB" id="A0A9D0ZEG7"/>
<evidence type="ECO:0000256" key="4">
    <source>
        <dbReference type="ARBA" id="ARBA00022840"/>
    </source>
</evidence>
<reference evidence="10" key="2">
    <citation type="journal article" date="2021" name="PeerJ">
        <title>Extensive microbial diversity within the chicken gut microbiome revealed by metagenomics and culture.</title>
        <authorList>
            <person name="Gilroy R."/>
            <person name="Ravi A."/>
            <person name="Getino M."/>
            <person name="Pursley I."/>
            <person name="Horton D.L."/>
            <person name="Alikhan N.F."/>
            <person name="Baker D."/>
            <person name="Gharbi K."/>
            <person name="Hall N."/>
            <person name="Watson M."/>
            <person name="Adriaenssens E.M."/>
            <person name="Foster-Nyarko E."/>
            <person name="Jarju S."/>
            <person name="Secka A."/>
            <person name="Antonio M."/>
            <person name="Oren A."/>
            <person name="Chaudhuri R.R."/>
            <person name="La Ragione R."/>
            <person name="Hildebrand F."/>
            <person name="Pallen M.J."/>
        </authorList>
    </citation>
    <scope>NUCLEOTIDE SEQUENCE</scope>
    <source>
        <strain evidence="10">ChiBcolR7-354</strain>
    </source>
</reference>
<dbReference type="EMBL" id="DVGA01000049">
    <property type="protein sequence ID" value="HIQ78632.1"/>
    <property type="molecule type" value="Genomic_DNA"/>
</dbReference>
<dbReference type="InterPro" id="IPR036640">
    <property type="entry name" value="ABC1_TM_sf"/>
</dbReference>
<evidence type="ECO:0000256" key="5">
    <source>
        <dbReference type="ARBA" id="ARBA00022989"/>
    </source>
</evidence>
<dbReference type="Pfam" id="PF00664">
    <property type="entry name" value="ABC_membrane"/>
    <property type="match status" value="1"/>
</dbReference>
<dbReference type="Gene3D" id="3.40.50.300">
    <property type="entry name" value="P-loop containing nucleotide triphosphate hydrolases"/>
    <property type="match status" value="1"/>
</dbReference>
<organism evidence="10 11">
    <name type="scientific">Candidatus Scatomorpha intestinavium</name>
    <dbReference type="NCBI Taxonomy" id="2840922"/>
    <lineage>
        <taxon>Bacteria</taxon>
        <taxon>Bacillati</taxon>
        <taxon>Bacillota</taxon>
        <taxon>Clostridia</taxon>
        <taxon>Eubacteriales</taxon>
        <taxon>Candidatus Scatomorpha</taxon>
    </lineage>
</organism>
<dbReference type="PANTHER" id="PTHR43394">
    <property type="entry name" value="ATP-DEPENDENT PERMEASE MDL1, MITOCHONDRIAL"/>
    <property type="match status" value="1"/>
</dbReference>
<comment type="caution">
    <text evidence="10">The sequence shown here is derived from an EMBL/GenBank/DDBJ whole genome shotgun (WGS) entry which is preliminary data.</text>
</comment>
<keyword evidence="3" id="KW-0547">Nucleotide-binding</keyword>
<sequence>MSFFRPHMGLFILDMACALTASVIDLVFPYVSRLSMTELLPNRLFETFFVVMAIMFAAYVVKGVMYYLITVLGHRMGVYIEADMRHAVFNHMQRLSFSFFDHNRTGVLMSRITSDLFEITELSHHGPEDIVISLLTIVGSMAVMFTIQWKLALVLAVTLPLLIAFTLSRRVNMKRANIEVKRQTAEINASIESGISGIRTAKAFANEKTEDDKFTEANERYKNSKKSYYNAMGGFMSGMEFTTSIMQVLVITVGGLLIMRGELDYIDLMTFSLYVSTFVTPVRKLSQFSEVYMQGTAGFSRFLELMRTEPSIKDAPDAVELRDVKGEVEYRDVSFSYGENSAPVLSGVSLTVHPGEKLAVVGPSGGGKTTLCQLLPRFYDVTGGAVLVDGHDVRSVTQDSLRRNIGMIQQDVFIFAGTIKDNIRYGRPDATDAEVVAAAVRAEIHQEISQMPDGYDTYVGERGVMLSGGQKQRLAIARVFLKNPPVLILDEATSALDTVTEQRIQASLDELAEGRTSIIIAHRLSTIHNANRIAVIEHEKIIEIGSHAELMEKNGVYAQLYRAQAFTED</sequence>
<dbReference type="GO" id="GO:0005886">
    <property type="term" value="C:plasma membrane"/>
    <property type="evidence" value="ECO:0007669"/>
    <property type="project" value="UniProtKB-SubCell"/>
</dbReference>
<dbReference type="SUPFAM" id="SSF90123">
    <property type="entry name" value="ABC transporter transmembrane region"/>
    <property type="match status" value="1"/>
</dbReference>
<name>A0A9D0ZEG7_9FIRM</name>
<keyword evidence="2 7" id="KW-0812">Transmembrane</keyword>
<dbReference type="InterPro" id="IPR017871">
    <property type="entry name" value="ABC_transporter-like_CS"/>
</dbReference>
<dbReference type="SMART" id="SM00382">
    <property type="entry name" value="AAA"/>
    <property type="match status" value="1"/>
</dbReference>
<dbReference type="FunFam" id="3.40.50.300:FF:000218">
    <property type="entry name" value="Multidrug ABC transporter ATP-binding protein"/>
    <property type="match status" value="1"/>
</dbReference>
<dbReference type="InterPro" id="IPR003593">
    <property type="entry name" value="AAA+_ATPase"/>
</dbReference>
<gene>
    <name evidence="10" type="ORF">IAB77_05170</name>
</gene>
<dbReference type="PROSITE" id="PS50893">
    <property type="entry name" value="ABC_TRANSPORTER_2"/>
    <property type="match status" value="1"/>
</dbReference>
<dbReference type="CDD" id="cd18549">
    <property type="entry name" value="ABC_6TM_YwjA_like"/>
    <property type="match status" value="1"/>
</dbReference>
<keyword evidence="5 7" id="KW-1133">Transmembrane helix</keyword>
<evidence type="ECO:0000256" key="2">
    <source>
        <dbReference type="ARBA" id="ARBA00022692"/>
    </source>
</evidence>
<dbReference type="GO" id="GO:0005524">
    <property type="term" value="F:ATP binding"/>
    <property type="evidence" value="ECO:0007669"/>
    <property type="project" value="UniProtKB-KW"/>
</dbReference>